<protein>
    <submittedName>
        <fullName evidence="1">Uncharacterized protein</fullName>
    </submittedName>
</protein>
<reference evidence="1" key="2">
    <citation type="journal article" date="2022" name="New Phytol.">
        <title>Evolutionary transition to the ectomycorrhizal habit in the genomes of a hyperdiverse lineage of mushroom-forming fungi.</title>
        <authorList>
            <person name="Looney B."/>
            <person name="Miyauchi S."/>
            <person name="Morin E."/>
            <person name="Drula E."/>
            <person name="Courty P.E."/>
            <person name="Kohler A."/>
            <person name="Kuo A."/>
            <person name="LaButti K."/>
            <person name="Pangilinan J."/>
            <person name="Lipzen A."/>
            <person name="Riley R."/>
            <person name="Andreopoulos W."/>
            <person name="He G."/>
            <person name="Johnson J."/>
            <person name="Nolan M."/>
            <person name="Tritt A."/>
            <person name="Barry K.W."/>
            <person name="Grigoriev I.V."/>
            <person name="Nagy L.G."/>
            <person name="Hibbett D."/>
            <person name="Henrissat B."/>
            <person name="Matheny P.B."/>
            <person name="Labbe J."/>
            <person name="Martin F.M."/>
        </authorList>
    </citation>
    <scope>NUCLEOTIDE SEQUENCE</scope>
    <source>
        <strain evidence="1">HHB10654</strain>
    </source>
</reference>
<proteinExistence type="predicted"/>
<sequence>MYGTFRAFKLHATAKFVLPRSTILLLRRPPQQNTPVKDGTAQPFFSNVNYSPARRPMPCPFVIAIAFIPASSIAIAQPSSGSLTSQLLFRSNNGSQHRSLLGADPGTAVSCSVLRCVACGVACPARRLDSCPHPQVHSRETLHAAGDSCFSISGGELEITGEVP</sequence>
<dbReference type="EMBL" id="MU277224">
    <property type="protein sequence ID" value="KAI0059762.1"/>
    <property type="molecule type" value="Genomic_DNA"/>
</dbReference>
<keyword evidence="2" id="KW-1185">Reference proteome</keyword>
<evidence type="ECO:0000313" key="2">
    <source>
        <dbReference type="Proteomes" id="UP000814140"/>
    </source>
</evidence>
<dbReference type="Proteomes" id="UP000814140">
    <property type="component" value="Unassembled WGS sequence"/>
</dbReference>
<evidence type="ECO:0000313" key="1">
    <source>
        <dbReference type="EMBL" id="KAI0059762.1"/>
    </source>
</evidence>
<reference evidence="1" key="1">
    <citation type="submission" date="2021-03" db="EMBL/GenBank/DDBJ databases">
        <authorList>
            <consortium name="DOE Joint Genome Institute"/>
            <person name="Ahrendt S."/>
            <person name="Looney B.P."/>
            <person name="Miyauchi S."/>
            <person name="Morin E."/>
            <person name="Drula E."/>
            <person name="Courty P.E."/>
            <person name="Chicoki N."/>
            <person name="Fauchery L."/>
            <person name="Kohler A."/>
            <person name="Kuo A."/>
            <person name="Labutti K."/>
            <person name="Pangilinan J."/>
            <person name="Lipzen A."/>
            <person name="Riley R."/>
            <person name="Andreopoulos W."/>
            <person name="He G."/>
            <person name="Johnson J."/>
            <person name="Barry K.W."/>
            <person name="Grigoriev I.V."/>
            <person name="Nagy L."/>
            <person name="Hibbett D."/>
            <person name="Henrissat B."/>
            <person name="Matheny P.B."/>
            <person name="Labbe J."/>
            <person name="Martin F."/>
        </authorList>
    </citation>
    <scope>NUCLEOTIDE SEQUENCE</scope>
    <source>
        <strain evidence="1">HHB10654</strain>
    </source>
</reference>
<gene>
    <name evidence="1" type="ORF">BV25DRAFT_1048648</name>
</gene>
<organism evidence="1 2">
    <name type="scientific">Artomyces pyxidatus</name>
    <dbReference type="NCBI Taxonomy" id="48021"/>
    <lineage>
        <taxon>Eukaryota</taxon>
        <taxon>Fungi</taxon>
        <taxon>Dikarya</taxon>
        <taxon>Basidiomycota</taxon>
        <taxon>Agaricomycotina</taxon>
        <taxon>Agaricomycetes</taxon>
        <taxon>Russulales</taxon>
        <taxon>Auriscalpiaceae</taxon>
        <taxon>Artomyces</taxon>
    </lineage>
</organism>
<comment type="caution">
    <text evidence="1">The sequence shown here is derived from an EMBL/GenBank/DDBJ whole genome shotgun (WGS) entry which is preliminary data.</text>
</comment>
<name>A0ACB8SU75_9AGAM</name>
<accession>A0ACB8SU75</accession>